<dbReference type="AlphaFoldDB" id="A0A078ARX7"/>
<keyword evidence="9" id="KW-1185">Reference proteome</keyword>
<dbReference type="GO" id="GO:0061711">
    <property type="term" value="F:tRNA N(6)-L-threonylcarbamoyladenine synthase activity"/>
    <property type="evidence" value="ECO:0007669"/>
    <property type="project" value="UniProtKB-EC"/>
</dbReference>
<dbReference type="InterPro" id="IPR017861">
    <property type="entry name" value="KAE1/TsaD"/>
</dbReference>
<keyword evidence="4" id="KW-0479">Metal-binding</keyword>
<dbReference type="PANTHER" id="PTHR11735:SF6">
    <property type="entry name" value="TRNA N6-ADENOSINE THREONYLCARBAMOYLTRANSFERASE, MITOCHONDRIAL"/>
    <property type="match status" value="1"/>
</dbReference>
<evidence type="ECO:0000313" key="8">
    <source>
        <dbReference type="EMBL" id="CDW83947.1"/>
    </source>
</evidence>
<dbReference type="InParanoid" id="A0A078ARX7"/>
<dbReference type="EMBL" id="CCKQ01012337">
    <property type="protein sequence ID" value="CDW83947.1"/>
    <property type="molecule type" value="Genomic_DNA"/>
</dbReference>
<accession>A0A078ARX7</accession>
<organism evidence="8 9">
    <name type="scientific">Stylonychia lemnae</name>
    <name type="common">Ciliate</name>
    <dbReference type="NCBI Taxonomy" id="5949"/>
    <lineage>
        <taxon>Eukaryota</taxon>
        <taxon>Sar</taxon>
        <taxon>Alveolata</taxon>
        <taxon>Ciliophora</taxon>
        <taxon>Intramacronucleata</taxon>
        <taxon>Spirotrichea</taxon>
        <taxon>Stichotrichia</taxon>
        <taxon>Sporadotrichida</taxon>
        <taxon>Oxytrichidae</taxon>
        <taxon>Stylonychinae</taxon>
        <taxon>Stylonychia</taxon>
    </lineage>
</organism>
<dbReference type="SUPFAM" id="SSF53067">
    <property type="entry name" value="Actin-like ATPase domain"/>
    <property type="match status" value="2"/>
</dbReference>
<evidence type="ECO:0000259" key="7">
    <source>
        <dbReference type="Pfam" id="PF00814"/>
    </source>
</evidence>
<comment type="catalytic activity">
    <reaction evidence="6">
        <text>L-threonylcarbamoyladenylate + adenosine(37) in tRNA = N(6)-L-threonylcarbamoyladenosine(37) in tRNA + AMP + H(+)</text>
        <dbReference type="Rhea" id="RHEA:37059"/>
        <dbReference type="Rhea" id="RHEA-COMP:10162"/>
        <dbReference type="Rhea" id="RHEA-COMP:10163"/>
        <dbReference type="ChEBI" id="CHEBI:15378"/>
        <dbReference type="ChEBI" id="CHEBI:73682"/>
        <dbReference type="ChEBI" id="CHEBI:74411"/>
        <dbReference type="ChEBI" id="CHEBI:74418"/>
        <dbReference type="ChEBI" id="CHEBI:456215"/>
        <dbReference type="EC" id="2.3.1.234"/>
    </reaction>
</comment>
<evidence type="ECO:0000313" key="9">
    <source>
        <dbReference type="Proteomes" id="UP000039865"/>
    </source>
</evidence>
<dbReference type="GO" id="GO:0046872">
    <property type="term" value="F:metal ion binding"/>
    <property type="evidence" value="ECO:0007669"/>
    <property type="project" value="UniProtKB-KW"/>
</dbReference>
<evidence type="ECO:0000256" key="1">
    <source>
        <dbReference type="ARBA" id="ARBA00012156"/>
    </source>
</evidence>
<dbReference type="InterPro" id="IPR000905">
    <property type="entry name" value="Gcp-like_dom"/>
</dbReference>
<protein>
    <recommendedName>
        <fullName evidence="1">N(6)-L-threonylcarbamoyladenine synthase</fullName>
        <ecNumber evidence="1">2.3.1.234</ecNumber>
    </recommendedName>
</protein>
<evidence type="ECO:0000256" key="3">
    <source>
        <dbReference type="ARBA" id="ARBA00022694"/>
    </source>
</evidence>
<evidence type="ECO:0000256" key="4">
    <source>
        <dbReference type="ARBA" id="ARBA00022723"/>
    </source>
</evidence>
<dbReference type="PANTHER" id="PTHR11735">
    <property type="entry name" value="TRNA N6-ADENOSINE THREONYLCARBAMOYLTRANSFERASE"/>
    <property type="match status" value="1"/>
</dbReference>
<dbReference type="OrthoDB" id="305324at2759"/>
<dbReference type="InterPro" id="IPR043129">
    <property type="entry name" value="ATPase_NBD"/>
</dbReference>
<name>A0A078ARX7_STYLE</name>
<feature type="domain" description="Gcp-like" evidence="7">
    <location>
        <begin position="203"/>
        <end position="521"/>
    </location>
</feature>
<sequence length="766" mass="88558">MLTLKNTYSKLLATKSIRYQIQSTSLNRKFTQKPLSELTKEDIDREMKIFEELNSKVYEVDIEDMNRHTIPNNVTDDTKLPYIFDKDRTQIDFMGEINTIEKHQELFTRTRISLLMRKVYIPKFKAKAFSSYIYGPEDQYNMQNYKHNVNKMEVFGNPDRSKDDVILGIESSFDNSATALVNSFGEIKAINSIDMWDQWELLDGIEPGVSAERHAVNLPLSVESVIDEYKISKNDKRLKAIAVTIGPGQEKSLQQGINLAQTSRFSLEDSPRQNFNEAQVPFIPFPFVSVLVTGKHTEIVLNRGIGIHTILGTTVDIAAGDAMDKATAMVLKNEKILFNNEGRIKFMNEYNQSNPNDQIPHDYFDFLKQKDVHRGGLLEKLAKYGDPSEFEFPIGFKYDPNADVTFSGLRTQVMSCFYVRPEDSGIPIYEREPRSFSFKQLLNFSASVQFSVLKQISNKTKVALDWVNSQNIHINALNFCGGVSCNEEMRRMLGVVAKEYNVPLAYSPKSLCTDNAAMIAWMGWELKNCNQDVDIRQTRINPLKSIPLGSYVVGLINQKNSDLKKIATAKQNDFKEVNNLFAYQVKDPSVLTQKQRINRLYKGTMRKLMAQHVFTVKRANLDRFYEEQYKARRDFEKIMESQDQKEIDIMIEKYELYIEDAFEPYAAMHDSRQHSNLWGKMMIYSNEALQTDHIGYYKPVLVTGKPTSVHFHEQYPHMTTPWVYDEKYLNEDFNYEDLEKQYLNKTAHSTNDAQDVKSQLDQAHRL</sequence>
<proteinExistence type="predicted"/>
<dbReference type="EC" id="2.3.1.234" evidence="1"/>
<dbReference type="Proteomes" id="UP000039865">
    <property type="component" value="Unassembled WGS sequence"/>
</dbReference>
<gene>
    <name evidence="8" type="primary">Contig18179.g872</name>
    <name evidence="8" type="ORF">STYLEM_13002</name>
</gene>
<evidence type="ECO:0000256" key="6">
    <source>
        <dbReference type="ARBA" id="ARBA00048117"/>
    </source>
</evidence>
<keyword evidence="5" id="KW-0012">Acyltransferase</keyword>
<dbReference type="Gene3D" id="3.30.420.40">
    <property type="match status" value="2"/>
</dbReference>
<dbReference type="Pfam" id="PF00814">
    <property type="entry name" value="TsaD"/>
    <property type="match status" value="1"/>
</dbReference>
<evidence type="ECO:0000256" key="5">
    <source>
        <dbReference type="ARBA" id="ARBA00023315"/>
    </source>
</evidence>
<evidence type="ECO:0000256" key="2">
    <source>
        <dbReference type="ARBA" id="ARBA00022679"/>
    </source>
</evidence>
<keyword evidence="2" id="KW-0808">Transferase</keyword>
<keyword evidence="3" id="KW-0819">tRNA processing</keyword>
<dbReference type="GO" id="GO:0008033">
    <property type="term" value="P:tRNA processing"/>
    <property type="evidence" value="ECO:0007669"/>
    <property type="project" value="UniProtKB-KW"/>
</dbReference>
<dbReference type="PRINTS" id="PR00789">
    <property type="entry name" value="OSIALOPTASE"/>
</dbReference>
<reference evidence="8 9" key="1">
    <citation type="submission" date="2014-06" db="EMBL/GenBank/DDBJ databases">
        <authorList>
            <person name="Swart Estienne"/>
        </authorList>
    </citation>
    <scope>NUCLEOTIDE SEQUENCE [LARGE SCALE GENOMIC DNA]</scope>
    <source>
        <strain evidence="8 9">130c</strain>
    </source>
</reference>